<dbReference type="AlphaFoldDB" id="A0A916TLQ2"/>
<gene>
    <name evidence="2" type="ORF">GCM10011316_28860</name>
</gene>
<organism evidence="2 3">
    <name type="scientific">Roseibium aquae</name>
    <dbReference type="NCBI Taxonomy" id="1323746"/>
    <lineage>
        <taxon>Bacteria</taxon>
        <taxon>Pseudomonadati</taxon>
        <taxon>Pseudomonadota</taxon>
        <taxon>Alphaproteobacteria</taxon>
        <taxon>Hyphomicrobiales</taxon>
        <taxon>Stappiaceae</taxon>
        <taxon>Roseibium</taxon>
    </lineage>
</organism>
<reference evidence="2" key="1">
    <citation type="journal article" date="2014" name="Int. J. Syst. Evol. Microbiol.">
        <title>Complete genome sequence of Corynebacterium casei LMG S-19264T (=DSM 44701T), isolated from a smear-ripened cheese.</title>
        <authorList>
            <consortium name="US DOE Joint Genome Institute (JGI-PGF)"/>
            <person name="Walter F."/>
            <person name="Albersmeier A."/>
            <person name="Kalinowski J."/>
            <person name="Ruckert C."/>
        </authorList>
    </citation>
    <scope>NUCLEOTIDE SEQUENCE</scope>
    <source>
        <strain evidence="2">CGMCC 1.12426</strain>
    </source>
</reference>
<dbReference type="InterPro" id="IPR011928">
    <property type="entry name" value="Phage_phiJL001_Gp84"/>
</dbReference>
<dbReference type="Proteomes" id="UP000605148">
    <property type="component" value="Unassembled WGS sequence"/>
</dbReference>
<name>A0A916TLQ2_9HYPH</name>
<feature type="domain" description="Bacteriophage phiJL001 Gp84 C-terminal" evidence="1">
    <location>
        <begin position="203"/>
        <end position="283"/>
    </location>
</feature>
<comment type="caution">
    <text evidence="2">The sequence shown here is derived from an EMBL/GenBank/DDBJ whole genome shotgun (WGS) entry which is preliminary data.</text>
</comment>
<accession>A0A916TLQ2</accession>
<protein>
    <recommendedName>
        <fullName evidence="1">Bacteriophage phiJL001 Gp84 C-terminal domain-containing protein</fullName>
    </recommendedName>
</protein>
<dbReference type="InterPro" id="IPR018964">
    <property type="entry name" value="Phage_phiJL001_Gp84_C"/>
</dbReference>
<dbReference type="EMBL" id="BMFA01000008">
    <property type="protein sequence ID" value="GGB54999.1"/>
    <property type="molecule type" value="Genomic_DNA"/>
</dbReference>
<dbReference type="RefSeq" id="WP_150497774.1">
    <property type="nucleotide sequence ID" value="NZ_BMFA01000008.1"/>
</dbReference>
<dbReference type="Pfam" id="PF09931">
    <property type="entry name" value="Phage_phiJL001_Gp84_N"/>
    <property type="match status" value="1"/>
</dbReference>
<evidence type="ECO:0000313" key="2">
    <source>
        <dbReference type="EMBL" id="GGB54999.1"/>
    </source>
</evidence>
<reference evidence="2" key="2">
    <citation type="submission" date="2020-09" db="EMBL/GenBank/DDBJ databases">
        <authorList>
            <person name="Sun Q."/>
            <person name="Zhou Y."/>
        </authorList>
    </citation>
    <scope>NUCLEOTIDE SEQUENCE</scope>
    <source>
        <strain evidence="2">CGMCC 1.12426</strain>
    </source>
</reference>
<sequence length="302" mass="31777">MKTIPPAMQADLDRRATTHCRCWQVTRKDGAVFGFTDHDRALAFGGVTFEAASGFTASSLEASLGLAVDNLDVEGALSSAAITEDDLARGLWDDAAVSLWLVDWTDPDKRVLLRSGNIGEVARGRTAFTAELRGLSHRLGQPAGRLFSRTCAWELGDARCRVDLAPWTFAGEVAGVVAGAGAGAGERRRFTATGLEAAAPGVLAAGLLTWTSGANAGQAIEVKRHAAPGGTVTLELVLPMADPIAPGDGFMVRAGCDKAMATCRDRFANLTNFGGFPHMPGNDRIIAYADKDDLNDGGSLFR</sequence>
<evidence type="ECO:0000259" key="1">
    <source>
        <dbReference type="Pfam" id="PF09356"/>
    </source>
</evidence>
<keyword evidence="3" id="KW-1185">Reference proteome</keyword>
<dbReference type="NCBIfam" id="TIGR02218">
    <property type="entry name" value="phg_TIGR02218"/>
    <property type="match status" value="1"/>
</dbReference>
<dbReference type="OrthoDB" id="1633386at2"/>
<proteinExistence type="predicted"/>
<dbReference type="Pfam" id="PF09356">
    <property type="entry name" value="Phage_BR0599"/>
    <property type="match status" value="1"/>
</dbReference>
<evidence type="ECO:0000313" key="3">
    <source>
        <dbReference type="Proteomes" id="UP000605148"/>
    </source>
</evidence>